<reference evidence="2" key="2">
    <citation type="submission" date="2015-06" db="UniProtKB">
        <authorList>
            <consortium name="EnsemblPlants"/>
        </authorList>
    </citation>
    <scope>IDENTIFICATION</scope>
</reference>
<reference evidence="3" key="1">
    <citation type="submission" date="2013-06" db="EMBL/GenBank/DDBJ databases">
        <authorList>
            <person name="Zhao Q."/>
        </authorList>
    </citation>
    <scope>NUCLEOTIDE SEQUENCE</scope>
    <source>
        <strain evidence="3">cv. W1943</strain>
    </source>
</reference>
<dbReference type="Proteomes" id="UP000008022">
    <property type="component" value="Unassembled WGS sequence"/>
</dbReference>
<feature type="compositionally biased region" description="Low complexity" evidence="1">
    <location>
        <begin position="8"/>
        <end position="17"/>
    </location>
</feature>
<dbReference type="AlphaFoldDB" id="A0A0E0Q063"/>
<evidence type="ECO:0000313" key="2">
    <source>
        <dbReference type="EnsemblPlants" id="ORUFI06G22580.1"/>
    </source>
</evidence>
<name>A0A0E0Q063_ORYRU</name>
<sequence>MSQRQDKGVVAAQQQQGGATGPKWQNSGNGTAKATMDRSGGGDRAAVARSSGGPRAATGPSGVEGGGSAATGPWEHGSVTTRPRKAIPCLRGHLTVQPKKGDFRGALRVDTCENRFLHIDENPSTKIDDFHGP</sequence>
<organism evidence="2 3">
    <name type="scientific">Oryza rufipogon</name>
    <name type="common">Brownbeard rice</name>
    <name type="synonym">Asian wild rice</name>
    <dbReference type="NCBI Taxonomy" id="4529"/>
    <lineage>
        <taxon>Eukaryota</taxon>
        <taxon>Viridiplantae</taxon>
        <taxon>Streptophyta</taxon>
        <taxon>Embryophyta</taxon>
        <taxon>Tracheophyta</taxon>
        <taxon>Spermatophyta</taxon>
        <taxon>Magnoliopsida</taxon>
        <taxon>Liliopsida</taxon>
        <taxon>Poales</taxon>
        <taxon>Poaceae</taxon>
        <taxon>BOP clade</taxon>
        <taxon>Oryzoideae</taxon>
        <taxon>Oryzeae</taxon>
        <taxon>Oryzinae</taxon>
        <taxon>Oryza</taxon>
    </lineage>
</organism>
<dbReference type="Gramene" id="ORUFI06G22580.1">
    <property type="protein sequence ID" value="ORUFI06G22580.1"/>
    <property type="gene ID" value="ORUFI06G22580"/>
</dbReference>
<evidence type="ECO:0000313" key="3">
    <source>
        <dbReference type="Proteomes" id="UP000008022"/>
    </source>
</evidence>
<keyword evidence="3" id="KW-1185">Reference proteome</keyword>
<protein>
    <submittedName>
        <fullName evidence="2">Uncharacterized protein</fullName>
    </submittedName>
</protein>
<dbReference type="EnsemblPlants" id="ORUFI06G22580.1">
    <property type="protein sequence ID" value="ORUFI06G22580.1"/>
    <property type="gene ID" value="ORUFI06G22580"/>
</dbReference>
<feature type="compositionally biased region" description="Polar residues" evidence="1">
    <location>
        <begin position="23"/>
        <end position="32"/>
    </location>
</feature>
<dbReference type="HOGENOM" id="CLU_1910101_0_0_1"/>
<accession>A0A0E0Q063</accession>
<feature type="region of interest" description="Disordered" evidence="1">
    <location>
        <begin position="1"/>
        <end position="83"/>
    </location>
</feature>
<evidence type="ECO:0000256" key="1">
    <source>
        <dbReference type="SAM" id="MobiDB-lite"/>
    </source>
</evidence>
<proteinExistence type="predicted"/>